<accession>A0A4C1UB73</accession>
<feature type="region of interest" description="Disordered" evidence="1">
    <location>
        <begin position="1"/>
        <end position="35"/>
    </location>
</feature>
<dbReference type="EMBL" id="BGZK01000152">
    <property type="protein sequence ID" value="GBP23703.1"/>
    <property type="molecule type" value="Genomic_DNA"/>
</dbReference>
<comment type="caution">
    <text evidence="2">The sequence shown here is derived from an EMBL/GenBank/DDBJ whole genome shotgun (WGS) entry which is preliminary data.</text>
</comment>
<reference evidence="2 3" key="1">
    <citation type="journal article" date="2019" name="Commun. Biol.">
        <title>The bagworm genome reveals a unique fibroin gene that provides high tensile strength.</title>
        <authorList>
            <person name="Kono N."/>
            <person name="Nakamura H."/>
            <person name="Ohtoshi R."/>
            <person name="Tomita M."/>
            <person name="Numata K."/>
            <person name="Arakawa K."/>
        </authorList>
    </citation>
    <scope>NUCLEOTIDE SEQUENCE [LARGE SCALE GENOMIC DNA]</scope>
</reference>
<organism evidence="2 3">
    <name type="scientific">Eumeta variegata</name>
    <name type="common">Bagworm moth</name>
    <name type="synonym">Eumeta japonica</name>
    <dbReference type="NCBI Taxonomy" id="151549"/>
    <lineage>
        <taxon>Eukaryota</taxon>
        <taxon>Metazoa</taxon>
        <taxon>Ecdysozoa</taxon>
        <taxon>Arthropoda</taxon>
        <taxon>Hexapoda</taxon>
        <taxon>Insecta</taxon>
        <taxon>Pterygota</taxon>
        <taxon>Neoptera</taxon>
        <taxon>Endopterygota</taxon>
        <taxon>Lepidoptera</taxon>
        <taxon>Glossata</taxon>
        <taxon>Ditrysia</taxon>
        <taxon>Tineoidea</taxon>
        <taxon>Psychidae</taxon>
        <taxon>Oiketicinae</taxon>
        <taxon>Eumeta</taxon>
    </lineage>
</organism>
<evidence type="ECO:0000313" key="2">
    <source>
        <dbReference type="EMBL" id="GBP23703.1"/>
    </source>
</evidence>
<sequence>MESAPAAVARRVRGRRAQAAAPREHTHGRSSDPPRHLIFNRLTEFVGRRPHRMIAFASRASLYFTVELEGACRDE</sequence>
<evidence type="ECO:0000313" key="3">
    <source>
        <dbReference type="Proteomes" id="UP000299102"/>
    </source>
</evidence>
<keyword evidence="3" id="KW-1185">Reference proteome</keyword>
<dbReference type="Proteomes" id="UP000299102">
    <property type="component" value="Unassembled WGS sequence"/>
</dbReference>
<proteinExistence type="predicted"/>
<dbReference type="AlphaFoldDB" id="A0A4C1UB73"/>
<evidence type="ECO:0000256" key="1">
    <source>
        <dbReference type="SAM" id="MobiDB-lite"/>
    </source>
</evidence>
<protein>
    <submittedName>
        <fullName evidence="2">Uncharacterized protein</fullName>
    </submittedName>
</protein>
<name>A0A4C1UB73_EUMVA</name>
<feature type="compositionally biased region" description="Basic and acidic residues" evidence="1">
    <location>
        <begin position="22"/>
        <end position="35"/>
    </location>
</feature>
<gene>
    <name evidence="2" type="ORF">EVAR_80320_1</name>
</gene>